<dbReference type="Pfam" id="PF13302">
    <property type="entry name" value="Acetyltransf_3"/>
    <property type="match status" value="1"/>
</dbReference>
<dbReference type="NCBIfam" id="TIGR03585">
    <property type="entry name" value="PseH"/>
    <property type="match status" value="1"/>
</dbReference>
<dbReference type="RefSeq" id="WP_194866147.1">
    <property type="nucleotide sequence ID" value="NZ_ARXX01000074.1"/>
</dbReference>
<dbReference type="InterPro" id="IPR000182">
    <property type="entry name" value="GNAT_dom"/>
</dbReference>
<dbReference type="SUPFAM" id="SSF55729">
    <property type="entry name" value="Acyl-CoA N-acyltransferases (Nat)"/>
    <property type="match status" value="1"/>
</dbReference>
<dbReference type="Proteomes" id="UP000662703">
    <property type="component" value="Unassembled WGS sequence"/>
</dbReference>
<comment type="caution">
    <text evidence="2">The sequence shown here is derived from an EMBL/GenBank/DDBJ whole genome shotgun (WGS) entry which is preliminary data.</text>
</comment>
<protein>
    <submittedName>
        <fullName evidence="2">N-acetyltransferase GCN5</fullName>
    </submittedName>
</protein>
<dbReference type="PROSITE" id="PS51186">
    <property type="entry name" value="GNAT"/>
    <property type="match status" value="1"/>
</dbReference>
<dbReference type="InterPro" id="IPR020036">
    <property type="entry name" value="PseH"/>
</dbReference>
<dbReference type="Gene3D" id="3.40.630.30">
    <property type="match status" value="1"/>
</dbReference>
<feature type="domain" description="N-acetyltransferase" evidence="1">
    <location>
        <begin position="4"/>
        <end position="161"/>
    </location>
</feature>
<name>A0ABS0AVA9_9GAMM</name>
<dbReference type="EMBL" id="ARXX01000074">
    <property type="protein sequence ID" value="MBF5058084.1"/>
    <property type="molecule type" value="Genomic_DNA"/>
</dbReference>
<gene>
    <name evidence="2" type="ORF">Y5W_03378</name>
</gene>
<dbReference type="InterPro" id="IPR016181">
    <property type="entry name" value="Acyl_CoA_acyltransferase"/>
</dbReference>
<accession>A0ABS0AVA9</accession>
<evidence type="ECO:0000259" key="1">
    <source>
        <dbReference type="PROSITE" id="PS51186"/>
    </source>
</evidence>
<organism evidence="2 3">
    <name type="scientific">Alloalcanivorax profundimaris</name>
    <dbReference type="NCBI Taxonomy" id="2735259"/>
    <lineage>
        <taxon>Bacteria</taxon>
        <taxon>Pseudomonadati</taxon>
        <taxon>Pseudomonadota</taxon>
        <taxon>Gammaproteobacteria</taxon>
        <taxon>Oceanospirillales</taxon>
        <taxon>Alcanivoracaceae</taxon>
        <taxon>Alloalcanivorax</taxon>
    </lineage>
</organism>
<evidence type="ECO:0000313" key="2">
    <source>
        <dbReference type="EMBL" id="MBF5058084.1"/>
    </source>
</evidence>
<evidence type="ECO:0000313" key="3">
    <source>
        <dbReference type="Proteomes" id="UP000662703"/>
    </source>
</evidence>
<dbReference type="PANTHER" id="PTHR43415">
    <property type="entry name" value="SPERMIDINE N(1)-ACETYLTRANSFERASE"/>
    <property type="match status" value="1"/>
</dbReference>
<dbReference type="PANTHER" id="PTHR43415:SF3">
    <property type="entry name" value="GNAT-FAMILY ACETYLTRANSFERASE"/>
    <property type="match status" value="1"/>
</dbReference>
<proteinExistence type="predicted"/>
<sequence>MPEATLRDLQQSDLDLLRHWRNHPDVRRYMYTRHEIGESEHRRWFERAHADPARHLWLFELCGRPAGFVNLTERGGGVADWGFYLAPDAPRGSGWELGKLALRRAFTSLGLSKVCGEALAYNERSIRFHVRLGFHEEGRLREQHDDGDDRHDVICFGLLRREWAGREGGAPDVDSPD</sequence>
<keyword evidence="3" id="KW-1185">Reference proteome</keyword>
<reference evidence="2 3" key="1">
    <citation type="submission" date="2012-09" db="EMBL/GenBank/DDBJ databases">
        <title>Genome Sequence of alkane-degrading Bacterium Alcanivorax sp. 521-1.</title>
        <authorList>
            <person name="Lai Q."/>
            <person name="Shao Z."/>
        </authorList>
    </citation>
    <scope>NUCLEOTIDE SEQUENCE [LARGE SCALE GENOMIC DNA]</scope>
    <source>
        <strain evidence="2 3">521-1</strain>
    </source>
</reference>